<dbReference type="RefSeq" id="WP_006966912.1">
    <property type="nucleotide sequence ID" value="NZ_APJX01000006.1"/>
</dbReference>
<proteinExistence type="predicted"/>
<dbReference type="Pfam" id="PF08463">
    <property type="entry name" value="EcoEI_R_C"/>
    <property type="match status" value="1"/>
</dbReference>
<dbReference type="Pfam" id="PF13588">
    <property type="entry name" value="HSDR_N_2"/>
    <property type="match status" value="1"/>
</dbReference>
<dbReference type="GO" id="GO:0005524">
    <property type="term" value="F:ATP binding"/>
    <property type="evidence" value="ECO:0007669"/>
    <property type="project" value="UniProtKB-KW"/>
</dbReference>
<dbReference type="InterPro" id="IPR014001">
    <property type="entry name" value="Helicase_ATP-bd"/>
</dbReference>
<dbReference type="InterPro" id="IPR027417">
    <property type="entry name" value="P-loop_NTPase"/>
</dbReference>
<dbReference type="REBASE" id="65472">
    <property type="entry name" value="Dph13687ORF2540P"/>
</dbReference>
<evidence type="ECO:0000259" key="1">
    <source>
        <dbReference type="PROSITE" id="PS51192"/>
    </source>
</evidence>
<dbReference type="PROSITE" id="PS51192">
    <property type="entry name" value="HELICASE_ATP_BIND_1"/>
    <property type="match status" value="1"/>
</dbReference>
<dbReference type="InterPro" id="IPR029464">
    <property type="entry name" value="HSDR_N"/>
</dbReference>
<reference evidence="2 3" key="1">
    <citation type="journal article" date="2013" name="Genome Announc.">
        <title>Draft Genome Sequence of Desulfotignum phosphitoxidans DSM 13687 Strain FiPS-3.</title>
        <authorList>
            <person name="Poehlein A."/>
            <person name="Daniel R."/>
            <person name="Simeonova D.D."/>
        </authorList>
    </citation>
    <scope>NUCLEOTIDE SEQUENCE [LARGE SCALE GENOMIC DNA]</scope>
    <source>
        <strain evidence="2 3">DSM 13687</strain>
    </source>
</reference>
<dbReference type="CDD" id="cd18032">
    <property type="entry name" value="DEXHc_RE_I_III_res"/>
    <property type="match status" value="1"/>
</dbReference>
<dbReference type="PANTHER" id="PTHR47396">
    <property type="entry name" value="TYPE I RESTRICTION ENZYME ECOKI R PROTEIN"/>
    <property type="match status" value="1"/>
</dbReference>
<comment type="caution">
    <text evidence="2">The sequence shown here is derived from an EMBL/GenBank/DDBJ whole genome shotgun (WGS) entry which is preliminary data.</text>
</comment>
<dbReference type="InterPro" id="IPR013670">
    <property type="entry name" value="EcoEI_R_C_dom"/>
</dbReference>
<gene>
    <name evidence="2" type="primary">hsdR</name>
    <name evidence="2" type="ORF">Dpo_6c02520</name>
</gene>
<sequence length="763" mass="87194">MGPKTTEADARILIDDMLKEALWDPADKFQVRTEVYIQQFDGNVSDELKVEETLSGYYEAEFSKQKKKPALGRVDYVLQNSQGKPLAVIEAKKNAINPYVAKQQALPYAKALEAPFIFLTNGELIYFWDYQNDDARIVASFFSQRDMERIVESRKNRKPLATVEIPEHYIRQGETREVRSYQQEAMRALDHALELGKKRFLIELPTGTGKTDLTTLYIKRLIEAGWAERILFLVDREQLAKQALEAIQDLLGGQYGSYWLKPGMARQEKQITVCLLQTMINRCQEYTSGYFDVVVMDESHRSIYGAWQASLTRFDALHIGLTATPANYIDRNTYEFYQCKAGQPDFSYSIQDAFDAGYLSRYKFATGITEVIAEGVDVDENHYDPARFERDWTNEKTNRIMMEEFDRLAWQSYPSLAPGQKTGPGKAVIFAITKRHAARLAQYLNELHPEHKGNYAVVITSDVADPDALIRQFKKETYPMVAVSVGMLDTGFDCREILHLVMCRRIMSPILYQQMRGRGTRIAPHIQKEKFVIYDFFNNHKRWNDSDTDVFTGGTKSGISSGGSGGRPEPEKLIELGVADEWLEAVSYVEVGPEGERIDKKEYQTNWEKTVRDMSREDPIIDKVKMGEPLTESEEEKLSTRLNSPRHYFNEENLRRAYKNPVGSLIDFIKAALGLVKIKSRDEKLEEVFRAWLVSRALAPEQAQYLSLLKNRGIATGRVQIDDLFKPPLSILNAAGIGIELFGEKGLQEIVEDLNRHVFSITA</sequence>
<dbReference type="SUPFAM" id="SSF52540">
    <property type="entry name" value="P-loop containing nucleoside triphosphate hydrolases"/>
    <property type="match status" value="1"/>
</dbReference>
<name>S0FVB9_9BACT</name>
<evidence type="ECO:0000313" key="2">
    <source>
        <dbReference type="EMBL" id="EMS79053.1"/>
    </source>
</evidence>
<dbReference type="Gene3D" id="3.90.1570.30">
    <property type="match status" value="1"/>
</dbReference>
<organism evidence="2 3">
    <name type="scientific">Desulfotignum phosphitoxidans DSM 13687</name>
    <dbReference type="NCBI Taxonomy" id="1286635"/>
    <lineage>
        <taxon>Bacteria</taxon>
        <taxon>Pseudomonadati</taxon>
        <taxon>Thermodesulfobacteriota</taxon>
        <taxon>Desulfobacteria</taxon>
        <taxon>Desulfobacterales</taxon>
        <taxon>Desulfobacteraceae</taxon>
        <taxon>Desulfotignum</taxon>
    </lineage>
</organism>
<dbReference type="PANTHER" id="PTHR47396:SF1">
    <property type="entry name" value="ATP-DEPENDENT HELICASE IRC3-RELATED"/>
    <property type="match status" value="1"/>
</dbReference>
<feature type="domain" description="Helicase ATP-binding" evidence="1">
    <location>
        <begin position="191"/>
        <end position="331"/>
    </location>
</feature>
<dbReference type="Pfam" id="PF00271">
    <property type="entry name" value="Helicase_C"/>
    <property type="match status" value="1"/>
</dbReference>
<dbReference type="InterPro" id="IPR001650">
    <property type="entry name" value="Helicase_C-like"/>
</dbReference>
<dbReference type="EC" id="3.1.21.3" evidence="2"/>
<dbReference type="EMBL" id="APJX01000006">
    <property type="protein sequence ID" value="EMS79053.1"/>
    <property type="molecule type" value="Genomic_DNA"/>
</dbReference>
<accession>S0FVB9</accession>
<keyword evidence="3" id="KW-1185">Reference proteome</keyword>
<dbReference type="PATRIC" id="fig|1286635.3.peg.3138"/>
<dbReference type="InterPro" id="IPR006935">
    <property type="entry name" value="Helicase/UvrB_N"/>
</dbReference>
<dbReference type="SMART" id="SM00487">
    <property type="entry name" value="DEXDc"/>
    <property type="match status" value="1"/>
</dbReference>
<protein>
    <submittedName>
        <fullName evidence="2">Type I restriction enzyme HindVIIP/EcoKI protein HsdR</fullName>
        <ecNumber evidence="2">3.1.21.3</ecNumber>
    </submittedName>
</protein>
<dbReference type="InterPro" id="IPR050742">
    <property type="entry name" value="Helicase_Restrict-Modif_Enz"/>
</dbReference>
<dbReference type="Proteomes" id="UP000014216">
    <property type="component" value="Unassembled WGS sequence"/>
</dbReference>
<evidence type="ECO:0000313" key="3">
    <source>
        <dbReference type="Proteomes" id="UP000014216"/>
    </source>
</evidence>
<dbReference type="Pfam" id="PF04851">
    <property type="entry name" value="ResIII"/>
    <property type="match status" value="1"/>
</dbReference>
<dbReference type="GO" id="GO:0005829">
    <property type="term" value="C:cytosol"/>
    <property type="evidence" value="ECO:0007669"/>
    <property type="project" value="TreeGrafter"/>
</dbReference>
<dbReference type="GO" id="GO:0003677">
    <property type="term" value="F:DNA binding"/>
    <property type="evidence" value="ECO:0007669"/>
    <property type="project" value="UniProtKB-KW"/>
</dbReference>
<dbReference type="GO" id="GO:0009035">
    <property type="term" value="F:type I site-specific deoxyribonuclease activity"/>
    <property type="evidence" value="ECO:0007669"/>
    <property type="project" value="UniProtKB-EC"/>
</dbReference>
<dbReference type="OrthoDB" id="9804086at2"/>
<dbReference type="Gene3D" id="3.40.50.300">
    <property type="entry name" value="P-loop containing nucleotide triphosphate hydrolases"/>
    <property type="match status" value="2"/>
</dbReference>
<dbReference type="GO" id="GO:0009307">
    <property type="term" value="P:DNA restriction-modification system"/>
    <property type="evidence" value="ECO:0007669"/>
    <property type="project" value="UniProtKB-KW"/>
</dbReference>
<dbReference type="AlphaFoldDB" id="S0FVB9"/>
<keyword evidence="2" id="KW-0378">Hydrolase</keyword>